<accession>A0ABN9THS9</accession>
<name>A0ABN9THS9_9DINO</name>
<dbReference type="Proteomes" id="UP001189429">
    <property type="component" value="Unassembled WGS sequence"/>
</dbReference>
<evidence type="ECO:0000313" key="1">
    <source>
        <dbReference type="EMBL" id="CAK0845387.1"/>
    </source>
</evidence>
<organism evidence="1 2">
    <name type="scientific">Prorocentrum cordatum</name>
    <dbReference type="NCBI Taxonomy" id="2364126"/>
    <lineage>
        <taxon>Eukaryota</taxon>
        <taxon>Sar</taxon>
        <taxon>Alveolata</taxon>
        <taxon>Dinophyceae</taxon>
        <taxon>Prorocentrales</taxon>
        <taxon>Prorocentraceae</taxon>
        <taxon>Prorocentrum</taxon>
    </lineage>
</organism>
<keyword evidence="2" id="KW-1185">Reference proteome</keyword>
<evidence type="ECO:0000313" key="2">
    <source>
        <dbReference type="Proteomes" id="UP001189429"/>
    </source>
</evidence>
<sequence>MSAAPKYACDVCAKPLVKSTAYIRGHGGPLSLDWQGHRPVICLGHFEVDGDGEKPSEKDWRRMCKARWLELEGHIEESNKRARVKDFADIEKSILKDYPDLSRAEHRKQILFCIQEVGRRVAVGVISASPEKRRMYEQAFKEFDEEWQKRVADPEFAPPARAFKLSDHAVQWAHEIVEGVSEFFICRHRDCGLVARNTDWMIKDAEHYGCVGCLRQYQPWKQGGNLVKANKILVVDLEDSEAGDAQQAVDVGANLAESAGGQRFLLHPFEWPDTTVTNLINKMKEVTASLDAVLDDVPEKEQWKHVCHELQAKAAPGLMTHKTLPHQKIKEIWEKNAQMNSPWRFDHIADSEYYAFSLQDHAVQNLDNPLSQHEVLSIFARSKWLLHQFPSRL</sequence>
<proteinExistence type="predicted"/>
<comment type="caution">
    <text evidence="1">The sequence shown here is derived from an EMBL/GenBank/DDBJ whole genome shotgun (WGS) entry which is preliminary data.</text>
</comment>
<reference evidence="1" key="1">
    <citation type="submission" date="2023-10" db="EMBL/GenBank/DDBJ databases">
        <authorList>
            <person name="Chen Y."/>
            <person name="Shah S."/>
            <person name="Dougan E. K."/>
            <person name="Thang M."/>
            <person name="Chan C."/>
        </authorList>
    </citation>
    <scope>NUCLEOTIDE SEQUENCE [LARGE SCALE GENOMIC DNA]</scope>
</reference>
<gene>
    <name evidence="1" type="ORF">PCOR1329_LOCUS39194</name>
</gene>
<dbReference type="EMBL" id="CAUYUJ010014733">
    <property type="protein sequence ID" value="CAK0845387.1"/>
    <property type="molecule type" value="Genomic_DNA"/>
</dbReference>
<protein>
    <submittedName>
        <fullName evidence="1">Uncharacterized protein</fullName>
    </submittedName>
</protein>